<feature type="binding site" evidence="6">
    <location>
        <position position="176"/>
    </location>
    <ligand>
        <name>molybdate</name>
        <dbReference type="ChEBI" id="CHEBI:36264"/>
    </ligand>
</feature>
<evidence type="ECO:0000256" key="2">
    <source>
        <dbReference type="ARBA" id="ARBA00022505"/>
    </source>
</evidence>
<feature type="signal peptide" evidence="7">
    <location>
        <begin position="1"/>
        <end position="27"/>
    </location>
</feature>
<dbReference type="InterPro" id="IPR050682">
    <property type="entry name" value="ModA/WtpA"/>
</dbReference>
<evidence type="ECO:0000256" key="4">
    <source>
        <dbReference type="ARBA" id="ARBA00022729"/>
    </source>
</evidence>
<dbReference type="GO" id="GO:0046872">
    <property type="term" value="F:metal ion binding"/>
    <property type="evidence" value="ECO:0007669"/>
    <property type="project" value="UniProtKB-KW"/>
</dbReference>
<keyword evidence="2 6" id="KW-0500">Molybdenum</keyword>
<dbReference type="CDD" id="cd13536">
    <property type="entry name" value="PBP2_EcModA"/>
    <property type="match status" value="1"/>
</dbReference>
<keyword evidence="3 6" id="KW-0479">Metal-binding</keyword>
<evidence type="ECO:0000256" key="1">
    <source>
        <dbReference type="ARBA" id="ARBA00009175"/>
    </source>
</evidence>
<feature type="binding site" evidence="6">
    <location>
        <position position="194"/>
    </location>
    <ligand>
        <name>molybdate</name>
        <dbReference type="ChEBI" id="CHEBI:36264"/>
    </ligand>
</feature>
<protein>
    <submittedName>
        <fullName evidence="8">Molybdate ABC transporter substrate-binding protein</fullName>
    </submittedName>
</protein>
<sequence>MSIKMKKTYQYCAVLATSLFIQTHAFAGSTITVYAAASLTNAVNELDILYEQKNKTEVKTSYAGSSTLAKQIEAGAPADVFMSADVQWMDYLQNKQLVAPLDRINLLGNRLVVITPKDRPIKLKMDKSVDPTKAIQGKLCTGDTKSVPVGKYAKQALSSLGWWEKLEPRLVETEDVRAALNFVARGECQVGIVYATDAAISKDVTVAGIFPENTHPPIIYPVGLIKKNADSVKFYKFLQSGQAKAVYKKYGFSVLQ</sequence>
<dbReference type="PANTHER" id="PTHR30632">
    <property type="entry name" value="MOLYBDATE-BINDING PERIPLASMIC PROTEIN"/>
    <property type="match status" value="1"/>
</dbReference>
<dbReference type="FunFam" id="3.40.190.10:FF:000035">
    <property type="entry name" value="Molybdate ABC transporter substrate-binding protein"/>
    <property type="match status" value="1"/>
</dbReference>
<comment type="similarity">
    <text evidence="1">Belongs to the bacterial solute-binding protein ModA family.</text>
</comment>
<evidence type="ECO:0000313" key="9">
    <source>
        <dbReference type="Proteomes" id="UP001199528"/>
    </source>
</evidence>
<evidence type="ECO:0000313" key="8">
    <source>
        <dbReference type="EMBL" id="WDZ52250.1"/>
    </source>
</evidence>
<dbReference type="EMBL" id="CP085083">
    <property type="protein sequence ID" value="WDZ52250.1"/>
    <property type="molecule type" value="Genomic_DNA"/>
</dbReference>
<dbReference type="AlphaFoldDB" id="A0AAJ6P686"/>
<dbReference type="Proteomes" id="UP001199528">
    <property type="component" value="Chromosome"/>
</dbReference>
<dbReference type="GO" id="GO:0030288">
    <property type="term" value="C:outer membrane-bounded periplasmic space"/>
    <property type="evidence" value="ECO:0007669"/>
    <property type="project" value="TreeGrafter"/>
</dbReference>
<evidence type="ECO:0000256" key="7">
    <source>
        <dbReference type="SAM" id="SignalP"/>
    </source>
</evidence>
<dbReference type="NCBIfam" id="TIGR01256">
    <property type="entry name" value="modA"/>
    <property type="match status" value="1"/>
</dbReference>
<dbReference type="Gene3D" id="3.40.190.10">
    <property type="entry name" value="Periplasmic binding protein-like II"/>
    <property type="match status" value="2"/>
</dbReference>
<dbReference type="SUPFAM" id="SSF53850">
    <property type="entry name" value="Periplasmic binding protein-like II"/>
    <property type="match status" value="1"/>
</dbReference>
<evidence type="ECO:0000256" key="6">
    <source>
        <dbReference type="PIRSR" id="PIRSR004846-1"/>
    </source>
</evidence>
<dbReference type="PIRSF" id="PIRSF004846">
    <property type="entry name" value="ModA"/>
    <property type="match status" value="1"/>
</dbReference>
<dbReference type="RefSeq" id="WP_272655735.1">
    <property type="nucleotide sequence ID" value="NZ_CP085083.1"/>
</dbReference>
<comment type="subunit">
    <text evidence="5">The complex is composed of two ATP-binding proteins (ModC), two transmembrane proteins (ModB) and a solute-binding protein (ModA).</text>
</comment>
<dbReference type="GO" id="GO:1901359">
    <property type="term" value="F:tungstate binding"/>
    <property type="evidence" value="ECO:0007669"/>
    <property type="project" value="UniProtKB-ARBA"/>
</dbReference>
<reference evidence="8" key="2">
    <citation type="submission" date="2023-02" db="EMBL/GenBank/DDBJ databases">
        <authorList>
            <person name="Huang Y."/>
            <person name="Zhang Y."/>
            <person name="Zhang T."/>
            <person name="Wang J."/>
        </authorList>
    </citation>
    <scope>NUCLEOTIDE SEQUENCE</scope>
    <source>
        <strain evidence="8">KJ-1</strain>
    </source>
</reference>
<dbReference type="Pfam" id="PF13531">
    <property type="entry name" value="SBP_bac_11"/>
    <property type="match status" value="1"/>
</dbReference>
<dbReference type="NCBIfam" id="NF007958">
    <property type="entry name" value="PRK10677.1"/>
    <property type="match status" value="1"/>
</dbReference>
<feature type="chain" id="PRO_5042549243" evidence="7">
    <location>
        <begin position="28"/>
        <end position="256"/>
    </location>
</feature>
<accession>A0AAJ6P686</accession>
<reference evidence="8" key="1">
    <citation type="journal article" date="2022" name="Front Environ Sci">
        <title>Complete genome sequence analysis of a novel alkane-degrading bacterial strain, Acinetobacter vivianii KJ-1, and its diesel degradation ability.</title>
        <authorList>
            <person name="Zhang Y."/>
            <person name="Song F."/>
            <person name="Wang J."/>
            <person name="Zhao Q."/>
            <person name="Zheng L."/>
            <person name="Wang Z."/>
            <person name="Zhang X."/>
            <person name="Gao Y."/>
            <person name="Chen G."/>
            <person name="Huang Y."/>
        </authorList>
    </citation>
    <scope>NUCLEOTIDE SEQUENCE</scope>
    <source>
        <strain evidence="8">KJ-1</strain>
    </source>
</reference>
<evidence type="ECO:0000256" key="5">
    <source>
        <dbReference type="ARBA" id="ARBA00062515"/>
    </source>
</evidence>
<dbReference type="InterPro" id="IPR005950">
    <property type="entry name" value="ModA"/>
</dbReference>
<dbReference type="GO" id="GO:0030973">
    <property type="term" value="F:molybdate ion binding"/>
    <property type="evidence" value="ECO:0007669"/>
    <property type="project" value="TreeGrafter"/>
</dbReference>
<proteinExistence type="inferred from homology"/>
<feature type="binding site" evidence="6">
    <location>
        <position position="65"/>
    </location>
    <ligand>
        <name>molybdate</name>
        <dbReference type="ChEBI" id="CHEBI:36264"/>
    </ligand>
</feature>
<dbReference type="PANTHER" id="PTHR30632:SF17">
    <property type="entry name" value="MOLYBDATE-BINDING PROTEIN MODA"/>
    <property type="match status" value="1"/>
</dbReference>
<gene>
    <name evidence="8" type="primary">modA</name>
    <name evidence="8" type="ORF">LF296_05580</name>
</gene>
<keyword evidence="4 7" id="KW-0732">Signal</keyword>
<dbReference type="KEGG" id="aviv:LF296_05580"/>
<feature type="binding site" evidence="6">
    <location>
        <position position="38"/>
    </location>
    <ligand>
        <name>molybdate</name>
        <dbReference type="ChEBI" id="CHEBI:36264"/>
    </ligand>
</feature>
<evidence type="ECO:0000256" key="3">
    <source>
        <dbReference type="ARBA" id="ARBA00022723"/>
    </source>
</evidence>
<organism evidence="8 9">
    <name type="scientific">Acinetobacter vivianii</name>
    <dbReference type="NCBI Taxonomy" id="1776742"/>
    <lineage>
        <taxon>Bacteria</taxon>
        <taxon>Pseudomonadati</taxon>
        <taxon>Pseudomonadota</taxon>
        <taxon>Gammaproteobacteria</taxon>
        <taxon>Moraxellales</taxon>
        <taxon>Moraxellaceae</taxon>
        <taxon>Acinetobacter</taxon>
    </lineage>
</organism>
<dbReference type="GO" id="GO:0015689">
    <property type="term" value="P:molybdate ion transport"/>
    <property type="evidence" value="ECO:0007669"/>
    <property type="project" value="InterPro"/>
</dbReference>
<name>A0AAJ6P686_9GAMM</name>